<feature type="compositionally biased region" description="Basic and acidic residues" evidence="8">
    <location>
        <begin position="468"/>
        <end position="477"/>
    </location>
</feature>
<comment type="subcellular location">
    <subcellularLocation>
        <location evidence="1 7">Nucleus</location>
    </subcellularLocation>
</comment>
<dbReference type="GeneID" id="28736888"/>
<keyword evidence="4 7" id="KW-0238">DNA-binding</keyword>
<dbReference type="PANTHER" id="PTHR13011:SF0">
    <property type="entry name" value="GENERAL TRANSCRIPTION FACTOR IIF SUBUNIT 1"/>
    <property type="match status" value="1"/>
</dbReference>
<dbReference type="GO" id="GO:0003677">
    <property type="term" value="F:DNA binding"/>
    <property type="evidence" value="ECO:0007669"/>
    <property type="project" value="UniProtKB-KW"/>
</dbReference>
<accession>A0A0N0NHY4</accession>
<name>A0A0N0NHY4_9EURO</name>
<comment type="similarity">
    <text evidence="2 7">Belongs to the TFIIF alpha subunit family.</text>
</comment>
<evidence type="ECO:0000256" key="6">
    <source>
        <dbReference type="ARBA" id="ARBA00023242"/>
    </source>
</evidence>
<dbReference type="GO" id="GO:0032968">
    <property type="term" value="P:positive regulation of transcription elongation by RNA polymerase II"/>
    <property type="evidence" value="ECO:0007669"/>
    <property type="project" value="InterPro"/>
</dbReference>
<dbReference type="OrthoDB" id="76676at2759"/>
<feature type="compositionally biased region" description="Polar residues" evidence="8">
    <location>
        <begin position="54"/>
        <end position="65"/>
    </location>
</feature>
<keyword evidence="9" id="KW-0648">Protein biosynthesis</keyword>
<keyword evidence="5 7" id="KW-0804">Transcription</keyword>
<feature type="region of interest" description="Disordered" evidence="8">
    <location>
        <begin position="133"/>
        <end position="190"/>
    </location>
</feature>
<dbReference type="Pfam" id="PF05793">
    <property type="entry name" value="TFIIF_alpha"/>
    <property type="match status" value="1"/>
</dbReference>
<feature type="region of interest" description="Disordered" evidence="8">
    <location>
        <begin position="359"/>
        <end position="396"/>
    </location>
</feature>
<keyword evidence="3 7" id="KW-0805">Transcription regulation</keyword>
<proteinExistence type="inferred from homology"/>
<comment type="caution">
    <text evidence="9">The sequence shown here is derived from an EMBL/GenBank/DDBJ whole genome shotgun (WGS) entry which is preliminary data.</text>
</comment>
<dbReference type="SUPFAM" id="SSF50916">
    <property type="entry name" value="Rap30/74 interaction domains"/>
    <property type="match status" value="1"/>
</dbReference>
<dbReference type="VEuPathDB" id="FungiDB:AB675_4845"/>
<feature type="region of interest" description="Disordered" evidence="8">
    <location>
        <begin position="1"/>
        <end position="65"/>
    </location>
</feature>
<evidence type="ECO:0000256" key="1">
    <source>
        <dbReference type="ARBA" id="ARBA00004123"/>
    </source>
</evidence>
<keyword evidence="9" id="KW-0396">Initiation factor</keyword>
<comment type="function">
    <text evidence="7">TFIIF is a general transcription initiation factor that binds to RNA polymerase II and helps to recruit it to the initiation complex in collaboration with TFIIB. It promotes transcription elongation.</text>
</comment>
<protein>
    <recommendedName>
        <fullName evidence="7">Transcription initiation factor IIF subunit alpha</fullName>
    </recommendedName>
</protein>
<feature type="compositionally biased region" description="Polar residues" evidence="8">
    <location>
        <begin position="453"/>
        <end position="462"/>
    </location>
</feature>
<dbReference type="AlphaFoldDB" id="A0A0N0NHY4"/>
<evidence type="ECO:0000256" key="5">
    <source>
        <dbReference type="ARBA" id="ARBA00023163"/>
    </source>
</evidence>
<evidence type="ECO:0000256" key="7">
    <source>
        <dbReference type="RuleBase" id="RU366044"/>
    </source>
</evidence>
<dbReference type="GO" id="GO:0006367">
    <property type="term" value="P:transcription initiation at RNA polymerase II promoter"/>
    <property type="evidence" value="ECO:0007669"/>
    <property type="project" value="InterPro"/>
</dbReference>
<feature type="compositionally biased region" description="Polar residues" evidence="8">
    <location>
        <begin position="492"/>
        <end position="503"/>
    </location>
</feature>
<dbReference type="RefSeq" id="XP_017994782.1">
    <property type="nucleotide sequence ID" value="XM_018145008.1"/>
</dbReference>
<reference evidence="9 10" key="1">
    <citation type="submission" date="2015-06" db="EMBL/GenBank/DDBJ databases">
        <title>Draft genome of the ant-associated black yeast Phialophora attae CBS 131958.</title>
        <authorList>
            <person name="Moreno L.F."/>
            <person name="Stielow B.J."/>
            <person name="de Hoog S."/>
            <person name="Vicente V.A."/>
            <person name="Weiss V.A."/>
            <person name="de Vries M."/>
            <person name="Cruz L.M."/>
            <person name="Souza E.M."/>
        </authorList>
    </citation>
    <scope>NUCLEOTIDE SEQUENCE [LARGE SCALE GENOMIC DNA]</scope>
    <source>
        <strain evidence="9 10">CBS 131958</strain>
    </source>
</reference>
<feature type="region of interest" description="Disordered" evidence="8">
    <location>
        <begin position="413"/>
        <end position="589"/>
    </location>
</feature>
<gene>
    <name evidence="9" type="ORF">AB675_4845</name>
</gene>
<dbReference type="InterPro" id="IPR011039">
    <property type="entry name" value="TFIIF_interaction"/>
</dbReference>
<keyword evidence="10" id="KW-1185">Reference proteome</keyword>
<evidence type="ECO:0000313" key="9">
    <source>
        <dbReference type="EMBL" id="KPI34819.1"/>
    </source>
</evidence>
<evidence type="ECO:0000256" key="2">
    <source>
        <dbReference type="ARBA" id="ARBA00005249"/>
    </source>
</evidence>
<sequence length="667" mass="75197">MDSNRGPPAAVNGAGTPTPPQAVPRKKKPAPSLFKPTNNQRNRYPLGAAPKPIPTSTNRAPNGTVQPNLQAAKAYTKVNEQQPVPTINSGPVKEYKLVTTKRELIDGLRYHLMQLGDKVKVDIRKEEDFPKPARLHRRNPDWKTFTKATEEDPSASKDAETDALNKRREARQKQREENLAQIAPSASANRRKLFTKKTAQAYHNDYTDEQKRRMQMNYEEKIPWVLEDFDNKHTLVGKHNQGSMGVYAAFAREQTTDGERFRLIPVEKFYMFDPHSTVQADLTWEQIEQQLKKNKKLADMMPDTIARKEEERSMAARREKEFKQSQKLYVHDRGVKFTREGEDADLDYEDDFADDEEGLVGDIFGDKDEDEKAAEKKKDEREIEEDEKKEDRAEKLVELYARDVRKKLEKYERRYDYLSGSDSDDSTDSEEERRLEAEKLANLKKDDDAAKSALSSGANTPSGRKEKHPASDRENGIKKSSSSRTLKRPGSPNLSDASGTDASTMRKKKKKSHHASSRQPTPGGSRPMSPDGVRRGAGSDTDGGAMSDGTRLKLKLKRPGSPSATNSPPRSRAGSPGPRYRNLDMGVDPFPAPEEFEARIPVEGLPTKEFLIMYKMPIEKEKKKEWSGYMQKYLKGTNGRIYTRRKLASSGGLPPATVAPAEQSTTG</sequence>
<evidence type="ECO:0000256" key="8">
    <source>
        <dbReference type="SAM" id="MobiDB-lite"/>
    </source>
</evidence>
<dbReference type="InterPro" id="IPR008851">
    <property type="entry name" value="TFIIF-alpha"/>
</dbReference>
<evidence type="ECO:0000313" key="10">
    <source>
        <dbReference type="Proteomes" id="UP000038010"/>
    </source>
</evidence>
<evidence type="ECO:0000256" key="4">
    <source>
        <dbReference type="ARBA" id="ARBA00023125"/>
    </source>
</evidence>
<feature type="compositionally biased region" description="Basic residues" evidence="8">
    <location>
        <begin position="505"/>
        <end position="516"/>
    </location>
</feature>
<feature type="compositionally biased region" description="Basic and acidic residues" evidence="8">
    <location>
        <begin position="148"/>
        <end position="178"/>
    </location>
</feature>
<dbReference type="GO" id="GO:0003743">
    <property type="term" value="F:translation initiation factor activity"/>
    <property type="evidence" value="ECO:0007669"/>
    <property type="project" value="UniProtKB-KW"/>
</dbReference>
<feature type="compositionally biased region" description="Basic and acidic residues" evidence="8">
    <location>
        <begin position="431"/>
        <end position="450"/>
    </location>
</feature>
<dbReference type="GO" id="GO:0001096">
    <property type="term" value="F:TFIIF-class transcription factor complex binding"/>
    <property type="evidence" value="ECO:0007669"/>
    <property type="project" value="TreeGrafter"/>
</dbReference>
<feature type="region of interest" description="Disordered" evidence="8">
    <location>
        <begin position="646"/>
        <end position="667"/>
    </location>
</feature>
<evidence type="ECO:0000256" key="3">
    <source>
        <dbReference type="ARBA" id="ARBA00023015"/>
    </source>
</evidence>
<dbReference type="STRING" id="1664694.A0A0N0NHY4"/>
<dbReference type="GO" id="GO:0016251">
    <property type="term" value="F:RNA polymerase II general transcription initiation factor activity"/>
    <property type="evidence" value="ECO:0007669"/>
    <property type="project" value="TreeGrafter"/>
</dbReference>
<dbReference type="Proteomes" id="UP000038010">
    <property type="component" value="Unassembled WGS sequence"/>
</dbReference>
<keyword evidence="6 7" id="KW-0539">Nucleus</keyword>
<dbReference type="GO" id="GO:0005674">
    <property type="term" value="C:transcription factor TFIIF complex"/>
    <property type="evidence" value="ECO:0007669"/>
    <property type="project" value="TreeGrafter"/>
</dbReference>
<dbReference type="PANTHER" id="PTHR13011">
    <property type="entry name" value="TFIIF-ALPHA"/>
    <property type="match status" value="1"/>
</dbReference>
<feature type="compositionally biased region" description="Low complexity" evidence="8">
    <location>
        <begin position="567"/>
        <end position="580"/>
    </location>
</feature>
<dbReference type="EMBL" id="LFJN01000049">
    <property type="protein sequence ID" value="KPI34819.1"/>
    <property type="molecule type" value="Genomic_DNA"/>
</dbReference>
<organism evidence="9 10">
    <name type="scientific">Cyphellophora attinorum</name>
    <dbReference type="NCBI Taxonomy" id="1664694"/>
    <lineage>
        <taxon>Eukaryota</taxon>
        <taxon>Fungi</taxon>
        <taxon>Dikarya</taxon>
        <taxon>Ascomycota</taxon>
        <taxon>Pezizomycotina</taxon>
        <taxon>Eurotiomycetes</taxon>
        <taxon>Chaetothyriomycetidae</taxon>
        <taxon>Chaetothyriales</taxon>
        <taxon>Cyphellophoraceae</taxon>
        <taxon>Cyphellophora</taxon>
    </lineage>
</organism>